<dbReference type="Gene3D" id="1.20.58.2130">
    <property type="match status" value="1"/>
</dbReference>
<dbReference type="GO" id="GO:0006270">
    <property type="term" value="P:DNA replication initiation"/>
    <property type="evidence" value="ECO:0007669"/>
    <property type="project" value="InterPro"/>
</dbReference>
<comment type="caution">
    <text evidence="4">The sequence shown here is derived from an EMBL/GenBank/DDBJ whole genome shotgun (WGS) entry which is preliminary data.</text>
</comment>
<dbReference type="EMBL" id="JAPDRN010000003">
    <property type="protein sequence ID" value="KAJ9646304.1"/>
    <property type="molecule type" value="Genomic_DNA"/>
</dbReference>
<dbReference type="PANTHER" id="PTHR28067:SF1">
    <property type="entry name" value="DNA REPLICATION REGULATOR SLD3"/>
    <property type="match status" value="1"/>
</dbReference>
<reference evidence="4" key="1">
    <citation type="submission" date="2022-10" db="EMBL/GenBank/DDBJ databases">
        <title>Culturing micro-colonial fungi from biological soil crusts in the Mojave desert and describing Neophaeococcomyces mojavensis, and introducing the new genera and species Taxawa tesnikishii.</title>
        <authorList>
            <person name="Kurbessoian T."/>
            <person name="Stajich J.E."/>
        </authorList>
    </citation>
    <scope>NUCLEOTIDE SEQUENCE</scope>
    <source>
        <strain evidence="4">TK_35</strain>
    </source>
</reference>
<organism evidence="4 5">
    <name type="scientific">Knufia peltigerae</name>
    <dbReference type="NCBI Taxonomy" id="1002370"/>
    <lineage>
        <taxon>Eukaryota</taxon>
        <taxon>Fungi</taxon>
        <taxon>Dikarya</taxon>
        <taxon>Ascomycota</taxon>
        <taxon>Pezizomycotina</taxon>
        <taxon>Eurotiomycetes</taxon>
        <taxon>Chaetothyriomycetidae</taxon>
        <taxon>Chaetothyriales</taxon>
        <taxon>Trichomeriaceae</taxon>
        <taxon>Knufia</taxon>
    </lineage>
</organism>
<dbReference type="InterPro" id="IPR042511">
    <property type="entry name" value="Sld3"/>
</dbReference>
<feature type="region of interest" description="Disordered" evidence="2">
    <location>
        <begin position="547"/>
        <end position="647"/>
    </location>
</feature>
<dbReference type="AlphaFoldDB" id="A0AA39D4P8"/>
<accession>A0AA39D4P8</accession>
<feature type="domain" description="DNA replication regulator Sld3 C-terminal" evidence="3">
    <location>
        <begin position="283"/>
        <end position="788"/>
    </location>
</feature>
<feature type="compositionally biased region" description="Low complexity" evidence="2">
    <location>
        <begin position="762"/>
        <end position="772"/>
    </location>
</feature>
<feature type="compositionally biased region" description="Acidic residues" evidence="2">
    <location>
        <begin position="806"/>
        <end position="823"/>
    </location>
</feature>
<gene>
    <name evidence="4" type="ORF">H2204_000967</name>
</gene>
<proteinExistence type="predicted"/>
<dbReference type="InterPro" id="IPR013948">
    <property type="entry name" value="DNA_replication_reg_Sld3_C"/>
</dbReference>
<feature type="compositionally biased region" description="Polar residues" evidence="2">
    <location>
        <begin position="558"/>
        <end position="572"/>
    </location>
</feature>
<evidence type="ECO:0000256" key="1">
    <source>
        <dbReference type="SAM" id="Coils"/>
    </source>
</evidence>
<protein>
    <recommendedName>
        <fullName evidence="3">DNA replication regulator Sld3 C-terminal domain-containing protein</fullName>
    </recommendedName>
</protein>
<feature type="region of interest" description="Disordered" evidence="2">
    <location>
        <begin position="1"/>
        <end position="21"/>
    </location>
</feature>
<keyword evidence="5" id="KW-1185">Reference proteome</keyword>
<dbReference type="GO" id="GO:0031261">
    <property type="term" value="C:DNA replication preinitiation complex"/>
    <property type="evidence" value="ECO:0007669"/>
    <property type="project" value="TreeGrafter"/>
</dbReference>
<feature type="region of interest" description="Disordered" evidence="2">
    <location>
        <begin position="934"/>
        <end position="961"/>
    </location>
</feature>
<dbReference type="Pfam" id="PF08639">
    <property type="entry name" value="Sld3_STD"/>
    <property type="match status" value="1"/>
</dbReference>
<dbReference type="Proteomes" id="UP001172681">
    <property type="component" value="Unassembled WGS sequence"/>
</dbReference>
<feature type="region of interest" description="Disordered" evidence="2">
    <location>
        <begin position="162"/>
        <end position="193"/>
    </location>
</feature>
<evidence type="ECO:0000313" key="4">
    <source>
        <dbReference type="EMBL" id="KAJ9646304.1"/>
    </source>
</evidence>
<feature type="compositionally biased region" description="Basic and acidic residues" evidence="2">
    <location>
        <begin position="785"/>
        <end position="796"/>
    </location>
</feature>
<feature type="coiled-coil region" evidence="1">
    <location>
        <begin position="657"/>
        <end position="684"/>
    </location>
</feature>
<dbReference type="PANTHER" id="PTHR28067">
    <property type="entry name" value="DNA REPLICATION REGULATOR SLD3"/>
    <property type="match status" value="1"/>
</dbReference>
<evidence type="ECO:0000256" key="2">
    <source>
        <dbReference type="SAM" id="MobiDB-lite"/>
    </source>
</evidence>
<evidence type="ECO:0000259" key="3">
    <source>
        <dbReference type="Pfam" id="PF08639"/>
    </source>
</evidence>
<feature type="compositionally biased region" description="Basic and acidic residues" evidence="2">
    <location>
        <begin position="622"/>
        <end position="631"/>
    </location>
</feature>
<name>A0AA39D4P8_9EURO</name>
<sequence>MQSPSTSERSALVSVTSSSLNAKSNSLRYTKKRKYSDLESREAHTEILTATVLPARSQSWDLERVTLLARAYLPLSWLDTSQPATVIVFETTTSFVQKWNQGALIARGKPNDGLYAIERAGSEHFVALALQNWVSEEYCKDAALGNVAEIRLENLLGKDNVAQQTHRRSASGSSFTALPTPKSPRRPTNRRGALARMSILTQKDTKIPESVFQSSSSPTFIQQPVSAPCASSSDAALPITPAARPETVNPFEQSEGAAEDVSISQQAQLLPHAVTVENPCASERLRGQYLEHLYTSKTSLAFYVKGPLSRARAHVRSSDNPSTLISELLEFYGQAILPAKKIDTKYKESLPKVLEELPLEDTEPSKKKSRKKKTKLGKDCLWPEEDDYVGRWWRSRDLRSISSSSDRQTEIRRELADLRMRETKMQLLLILEYMLLEMAASKLSEKPAHTDPDVKVESVEDDGPSILAKTPQKFSKKKKRDIVSELDTIVERLCIWHSVNLSEGTESETAPKDHAPQPGDSLREFCKDVLWPFYSAKLPDQMKAVSRKLSGLEPSPKRPTQTSKGSHKTTAPASLPKSRPGEPLVKRTLQRVLSEDHLGRHASPPTLSRSSTGPTKPSIPTLKREPSERPMSRGGMLSKSVSFSNREIDLVADSKIHDAKRRKLDKLAQQKQELEAAIDALKRPSRSAVAAAFMDEVEKRQQEKTVQISATPRARRTRDQGDFFLEPELPPMPTQVRQEETSVIPSSTRKPLATAPGGGIRPGSSGSVVRSSGTKRAVLSAIHETPSRAKERKRSDPSVLSRICDDFFDQDDDDDERERDEEAMGVAVLSRSARPSANCYDGTSDPPMIEPRSDLGVSSSQMSSSRRDELRMTRSQRPVLFTPLRKSDVRIEHAFRDAPEIPRQAGLMMNRVMGGHGRALDFGFVGQQEGVEHVAGNSSPSWSRDAEKQKEEATTVRRVAENEDEDIYDQLGWNDDFDL</sequence>
<feature type="region of interest" description="Disordered" evidence="2">
    <location>
        <begin position="698"/>
        <end position="875"/>
    </location>
</feature>
<feature type="compositionally biased region" description="Polar residues" evidence="2">
    <location>
        <begin position="605"/>
        <end position="615"/>
    </location>
</feature>
<feature type="compositionally biased region" description="Basic and acidic residues" evidence="2">
    <location>
        <begin position="944"/>
        <end position="961"/>
    </location>
</feature>
<keyword evidence="1" id="KW-0175">Coiled coil</keyword>
<evidence type="ECO:0000313" key="5">
    <source>
        <dbReference type="Proteomes" id="UP001172681"/>
    </source>
</evidence>